<gene>
    <name evidence="1" type="ORF">PSYICH_LOCUS6148</name>
</gene>
<sequence>MRHHVAKLLETILKDAMSPDTIKNGFRVCGLYPFDANNVDYSKILHKQHTKEADDTNKQDNVMNDDVKNCLNVLEANISANLLQIMKKHILKDEWKINDNTHEDTQNEEHVPQEVTKPSEEVSQEVWQEVIEDFHVTAESDKNHIIPEEYHQVHAAITFDSR</sequence>
<proteinExistence type="predicted"/>
<evidence type="ECO:0000313" key="2">
    <source>
        <dbReference type="Proteomes" id="UP001153636"/>
    </source>
</evidence>
<keyword evidence="2" id="KW-1185">Reference proteome</keyword>
<accession>A0A9P0G7X0</accession>
<name>A0A9P0G7X0_9CUCU</name>
<reference evidence="1" key="1">
    <citation type="submission" date="2022-01" db="EMBL/GenBank/DDBJ databases">
        <authorList>
            <person name="King R."/>
        </authorList>
    </citation>
    <scope>NUCLEOTIDE SEQUENCE</scope>
</reference>
<dbReference type="EMBL" id="OV651831">
    <property type="protein sequence ID" value="CAH1105439.1"/>
    <property type="molecule type" value="Genomic_DNA"/>
</dbReference>
<evidence type="ECO:0000313" key="1">
    <source>
        <dbReference type="EMBL" id="CAH1105439.1"/>
    </source>
</evidence>
<protein>
    <submittedName>
        <fullName evidence="1">Uncharacterized protein</fullName>
    </submittedName>
</protein>
<dbReference type="OrthoDB" id="6767105at2759"/>
<dbReference type="AlphaFoldDB" id="A0A9P0G7X0"/>
<dbReference type="Proteomes" id="UP001153636">
    <property type="component" value="Chromosome 19"/>
</dbReference>
<organism evidence="1 2">
    <name type="scientific">Psylliodes chrysocephalus</name>
    <dbReference type="NCBI Taxonomy" id="3402493"/>
    <lineage>
        <taxon>Eukaryota</taxon>
        <taxon>Metazoa</taxon>
        <taxon>Ecdysozoa</taxon>
        <taxon>Arthropoda</taxon>
        <taxon>Hexapoda</taxon>
        <taxon>Insecta</taxon>
        <taxon>Pterygota</taxon>
        <taxon>Neoptera</taxon>
        <taxon>Endopterygota</taxon>
        <taxon>Coleoptera</taxon>
        <taxon>Polyphaga</taxon>
        <taxon>Cucujiformia</taxon>
        <taxon>Chrysomeloidea</taxon>
        <taxon>Chrysomelidae</taxon>
        <taxon>Galerucinae</taxon>
        <taxon>Alticini</taxon>
        <taxon>Psylliodes</taxon>
    </lineage>
</organism>